<reference evidence="1" key="3">
    <citation type="submission" date="2025-09" db="UniProtKB">
        <authorList>
            <consortium name="Ensembl"/>
        </authorList>
    </citation>
    <scope>IDENTIFICATION</scope>
    <source>
        <strain evidence="1">breed Abyssinian</strain>
    </source>
</reference>
<accession>A0ABI7WGU0</accession>
<keyword evidence="2" id="KW-1185">Reference proteome</keyword>
<organism evidence="1 2">
    <name type="scientific">Felis catus</name>
    <name type="common">Cat</name>
    <name type="synonym">Felis silvestris catus</name>
    <dbReference type="NCBI Taxonomy" id="9685"/>
    <lineage>
        <taxon>Eukaryota</taxon>
        <taxon>Metazoa</taxon>
        <taxon>Chordata</taxon>
        <taxon>Craniata</taxon>
        <taxon>Vertebrata</taxon>
        <taxon>Euteleostomi</taxon>
        <taxon>Mammalia</taxon>
        <taxon>Eutheria</taxon>
        <taxon>Laurasiatheria</taxon>
        <taxon>Carnivora</taxon>
        <taxon>Feliformia</taxon>
        <taxon>Felidae</taxon>
        <taxon>Felinae</taxon>
        <taxon>Felis</taxon>
    </lineage>
</organism>
<dbReference type="Proteomes" id="UP000823872">
    <property type="component" value="Chromosome C2"/>
</dbReference>
<protein>
    <submittedName>
        <fullName evidence="1">Uncharacterized protein</fullName>
    </submittedName>
</protein>
<evidence type="ECO:0000313" key="2">
    <source>
        <dbReference type="Proteomes" id="UP000823872"/>
    </source>
</evidence>
<name>A0ABI7WGU0_FELCA</name>
<reference evidence="1 2" key="1">
    <citation type="submission" date="2021-02" db="EMBL/GenBank/DDBJ databases">
        <title>Safari Cat Assemblies.</title>
        <authorList>
            <person name="Bredemeyer K.R."/>
            <person name="Murphy W.J."/>
        </authorList>
    </citation>
    <scope>NUCLEOTIDE SEQUENCE [LARGE SCALE GENOMIC DNA]</scope>
</reference>
<proteinExistence type="predicted"/>
<reference evidence="1" key="2">
    <citation type="submission" date="2025-08" db="UniProtKB">
        <authorList>
            <consortium name="Ensembl"/>
        </authorList>
    </citation>
    <scope>IDENTIFICATION</scope>
    <source>
        <strain evidence="1">breed Abyssinian</strain>
    </source>
</reference>
<dbReference type="Ensembl" id="ENSFCTT00005013907.1">
    <property type="protein sequence ID" value="ENSFCTP00005009085.1"/>
    <property type="gene ID" value="ENSFCTG00005005086.1"/>
</dbReference>
<sequence length="58" mass="6881">MSDMNEYIRIEEFAEGCKINTSRMTVKCLLRHRQERPDYLSQFGEVDFVLSHVLTKSQ</sequence>
<evidence type="ECO:0000313" key="1">
    <source>
        <dbReference type="Ensembl" id="ENSFCTP00005009085.1"/>
    </source>
</evidence>